<proteinExistence type="predicted"/>
<reference evidence="1 2" key="1">
    <citation type="submission" date="2020-04" db="EMBL/GenBank/DDBJ databases">
        <authorList>
            <person name="De Canck E."/>
        </authorList>
    </citation>
    <scope>NUCLEOTIDE SEQUENCE [LARGE SCALE GENOMIC DNA]</scope>
    <source>
        <strain evidence="1 2">LMG 29660</strain>
    </source>
</reference>
<dbReference type="OrthoDB" id="9154109at2"/>
<accession>A0A6J5F342</accession>
<dbReference type="RefSeq" id="WP_124885200.1">
    <property type="nucleotide sequence ID" value="NZ_CADIKG010000047.1"/>
</dbReference>
<evidence type="ECO:0000313" key="1">
    <source>
        <dbReference type="EMBL" id="CAB3772844.1"/>
    </source>
</evidence>
<dbReference type="EMBL" id="CADIKG010000047">
    <property type="protein sequence ID" value="CAB3772844.1"/>
    <property type="molecule type" value="Genomic_DNA"/>
</dbReference>
<dbReference type="Proteomes" id="UP000494135">
    <property type="component" value="Unassembled WGS sequence"/>
</dbReference>
<protein>
    <submittedName>
        <fullName evidence="1">Uncharacterized protein</fullName>
    </submittedName>
</protein>
<organism evidence="1 2">
    <name type="scientific">Burkholderia puraquae</name>
    <dbReference type="NCBI Taxonomy" id="1904757"/>
    <lineage>
        <taxon>Bacteria</taxon>
        <taxon>Pseudomonadati</taxon>
        <taxon>Pseudomonadota</taxon>
        <taxon>Betaproteobacteria</taxon>
        <taxon>Burkholderiales</taxon>
        <taxon>Burkholderiaceae</taxon>
        <taxon>Burkholderia</taxon>
        <taxon>Burkholderia cepacia complex</taxon>
    </lineage>
</organism>
<dbReference type="AlphaFoldDB" id="A0A6J5F342"/>
<evidence type="ECO:0000313" key="2">
    <source>
        <dbReference type="Proteomes" id="UP000494135"/>
    </source>
</evidence>
<name>A0A6J5F342_9BURK</name>
<sequence length="111" mass="12272">MKNHLFEFQMRLLRGDGCDMPEGIDGALVVCYASASGYEAAVKKGVLAAAQMHYIFDTVVGNVREIPVDSWSTYVESVWSDCPDFFPSHEELPSLVQQGVVFFGPFAGFKD</sequence>
<gene>
    <name evidence="1" type="ORF">LMG29660_07238</name>
</gene>